<feature type="region of interest" description="Disordered" evidence="1">
    <location>
        <begin position="1"/>
        <end position="33"/>
    </location>
</feature>
<evidence type="ECO:0000256" key="1">
    <source>
        <dbReference type="SAM" id="MobiDB-lite"/>
    </source>
</evidence>
<feature type="compositionally biased region" description="Basic residues" evidence="1">
    <location>
        <begin position="1"/>
        <end position="11"/>
    </location>
</feature>
<reference evidence="2" key="1">
    <citation type="submission" date="2018-02" db="EMBL/GenBank/DDBJ databases">
        <title>Rhizophora mucronata_Transcriptome.</title>
        <authorList>
            <person name="Meera S.P."/>
            <person name="Sreeshan A."/>
            <person name="Augustine A."/>
        </authorList>
    </citation>
    <scope>NUCLEOTIDE SEQUENCE</scope>
    <source>
        <tissue evidence="2">Leaf</tissue>
    </source>
</reference>
<feature type="compositionally biased region" description="Polar residues" evidence="1">
    <location>
        <begin position="22"/>
        <end position="33"/>
    </location>
</feature>
<protein>
    <submittedName>
        <fullName evidence="2">Uncharacterized protein</fullName>
    </submittedName>
</protein>
<feature type="compositionally biased region" description="Basic and acidic residues" evidence="1">
    <location>
        <begin position="12"/>
        <end position="21"/>
    </location>
</feature>
<sequence>MVGMMRRHPKRDRSGKAEKQMRLSNEQLDHPNQTHCMIDTADCRGPAGKYRFLQDR</sequence>
<accession>A0A2P2PK91</accession>
<organism evidence="2">
    <name type="scientific">Rhizophora mucronata</name>
    <name type="common">Asiatic mangrove</name>
    <dbReference type="NCBI Taxonomy" id="61149"/>
    <lineage>
        <taxon>Eukaryota</taxon>
        <taxon>Viridiplantae</taxon>
        <taxon>Streptophyta</taxon>
        <taxon>Embryophyta</taxon>
        <taxon>Tracheophyta</taxon>
        <taxon>Spermatophyta</taxon>
        <taxon>Magnoliopsida</taxon>
        <taxon>eudicotyledons</taxon>
        <taxon>Gunneridae</taxon>
        <taxon>Pentapetalae</taxon>
        <taxon>rosids</taxon>
        <taxon>fabids</taxon>
        <taxon>Malpighiales</taxon>
        <taxon>Rhizophoraceae</taxon>
        <taxon>Rhizophora</taxon>
    </lineage>
</organism>
<name>A0A2P2PK91_RHIMU</name>
<dbReference type="AlphaFoldDB" id="A0A2P2PK91"/>
<dbReference type="EMBL" id="GGEC01074676">
    <property type="protein sequence ID" value="MBX55160.1"/>
    <property type="molecule type" value="Transcribed_RNA"/>
</dbReference>
<evidence type="ECO:0000313" key="2">
    <source>
        <dbReference type="EMBL" id="MBX55160.1"/>
    </source>
</evidence>
<proteinExistence type="predicted"/>